<dbReference type="SUPFAM" id="SSF88659">
    <property type="entry name" value="Sigma3 and sigma4 domains of RNA polymerase sigma factors"/>
    <property type="match status" value="1"/>
</dbReference>
<evidence type="ECO:0000259" key="2">
    <source>
        <dbReference type="Pfam" id="PF04542"/>
    </source>
</evidence>
<keyword evidence="5" id="KW-1185">Reference proteome</keyword>
<feature type="domain" description="RNA polymerase sigma-70 region 2" evidence="2">
    <location>
        <begin position="77"/>
        <end position="142"/>
    </location>
</feature>
<feature type="compositionally biased region" description="Basic residues" evidence="1">
    <location>
        <begin position="13"/>
        <end position="28"/>
    </location>
</feature>
<evidence type="ECO:0000313" key="4">
    <source>
        <dbReference type="EMBL" id="TLS50746.1"/>
    </source>
</evidence>
<protein>
    <submittedName>
        <fullName evidence="4">RNA polymerase subunit sigma-24</fullName>
    </submittedName>
</protein>
<dbReference type="SUPFAM" id="SSF88946">
    <property type="entry name" value="Sigma2 domain of RNA polymerase sigma factors"/>
    <property type="match status" value="1"/>
</dbReference>
<feature type="domain" description="RNA polymerase sigma factor 70 region 4 type 2" evidence="3">
    <location>
        <begin position="181"/>
        <end position="227"/>
    </location>
</feature>
<feature type="region of interest" description="Disordered" evidence="1">
    <location>
        <begin position="1"/>
        <end position="28"/>
    </location>
</feature>
<accession>A0A5R9G8Q7</accession>
<dbReference type="Gene3D" id="1.10.1740.10">
    <property type="match status" value="1"/>
</dbReference>
<dbReference type="EMBL" id="VCIW01000013">
    <property type="protein sequence ID" value="TLS50746.1"/>
    <property type="molecule type" value="Genomic_DNA"/>
</dbReference>
<dbReference type="GO" id="GO:0003677">
    <property type="term" value="F:DNA binding"/>
    <property type="evidence" value="ECO:0007669"/>
    <property type="project" value="InterPro"/>
</dbReference>
<dbReference type="GO" id="GO:0016987">
    <property type="term" value="F:sigma factor activity"/>
    <property type="evidence" value="ECO:0007669"/>
    <property type="project" value="InterPro"/>
</dbReference>
<organism evidence="4 5">
    <name type="scientific">Paenibacillus antri</name>
    <dbReference type="NCBI Taxonomy" id="2582848"/>
    <lineage>
        <taxon>Bacteria</taxon>
        <taxon>Bacillati</taxon>
        <taxon>Bacillota</taxon>
        <taxon>Bacilli</taxon>
        <taxon>Bacillales</taxon>
        <taxon>Paenibacillaceae</taxon>
        <taxon>Paenibacillus</taxon>
    </lineage>
</organism>
<dbReference type="InterPro" id="IPR036388">
    <property type="entry name" value="WH-like_DNA-bd_sf"/>
</dbReference>
<reference evidence="4 5" key="1">
    <citation type="submission" date="2019-05" db="EMBL/GenBank/DDBJ databases">
        <authorList>
            <person name="Narsing Rao M.P."/>
            <person name="Li W.J."/>
        </authorList>
    </citation>
    <scope>NUCLEOTIDE SEQUENCE [LARGE SCALE GENOMIC DNA]</scope>
    <source>
        <strain evidence="4 5">SYSU_K30003</strain>
    </source>
</reference>
<dbReference type="Pfam" id="PF04542">
    <property type="entry name" value="Sigma70_r2"/>
    <property type="match status" value="1"/>
</dbReference>
<dbReference type="InterPro" id="IPR013249">
    <property type="entry name" value="RNA_pol_sigma70_r4_t2"/>
</dbReference>
<gene>
    <name evidence="4" type="ORF">FE782_18780</name>
</gene>
<dbReference type="Proteomes" id="UP000309676">
    <property type="component" value="Unassembled WGS sequence"/>
</dbReference>
<evidence type="ECO:0000313" key="5">
    <source>
        <dbReference type="Proteomes" id="UP000309676"/>
    </source>
</evidence>
<dbReference type="InterPro" id="IPR052704">
    <property type="entry name" value="ECF_Sigma-70_Domain"/>
</dbReference>
<dbReference type="GO" id="GO:0006352">
    <property type="term" value="P:DNA-templated transcription initiation"/>
    <property type="evidence" value="ECO:0007669"/>
    <property type="project" value="InterPro"/>
</dbReference>
<sequence>MRRIVASQSAHPARAHYPRARRPRHRGGARSVRSGLLACCGLDLCARSLFTICVRRSIERRTRMETKLVEARWEDWYSQYRSFLTGLAYQMLGTLHEAEDIVQETFLQARAYISREIDNPKALLAKIATNRCLDTMKSARWRNERGSGTWLPELLPVDSPVAPIEEQVLRNDRLSIAAFLLMEALPPIDRAVYVLREVFEWNYKDISKVVDRTELACRKIYSRAKSKVGRDPEVTMVSRPMKPFVTCLLYALSEGDLAPFVRLLSQDVVLYTDRGPGVRTATNPIVSSGHVAAYLHGLLNITARTLGPLRFELVATNGGPALLAESDGELQGILALEVKATLVRSIFIIRNPDKLGPIADAYGLKPFQTIAGQ</sequence>
<dbReference type="Gene3D" id="1.10.10.10">
    <property type="entry name" value="Winged helix-like DNA-binding domain superfamily/Winged helix DNA-binding domain"/>
    <property type="match status" value="1"/>
</dbReference>
<dbReference type="InterPro" id="IPR007627">
    <property type="entry name" value="RNA_pol_sigma70_r2"/>
</dbReference>
<name>A0A5R9G8Q7_9BACL</name>
<dbReference type="PANTHER" id="PTHR30173:SF36">
    <property type="entry name" value="ECF RNA POLYMERASE SIGMA FACTOR SIGJ"/>
    <property type="match status" value="1"/>
</dbReference>
<dbReference type="PANTHER" id="PTHR30173">
    <property type="entry name" value="SIGMA 19 FACTOR"/>
    <property type="match status" value="1"/>
</dbReference>
<dbReference type="AlphaFoldDB" id="A0A5R9G8Q7"/>
<dbReference type="InterPro" id="IPR013324">
    <property type="entry name" value="RNA_pol_sigma_r3/r4-like"/>
</dbReference>
<proteinExistence type="predicted"/>
<comment type="caution">
    <text evidence="4">The sequence shown here is derived from an EMBL/GenBank/DDBJ whole genome shotgun (WGS) entry which is preliminary data.</text>
</comment>
<evidence type="ECO:0000256" key="1">
    <source>
        <dbReference type="SAM" id="MobiDB-lite"/>
    </source>
</evidence>
<dbReference type="Pfam" id="PF08281">
    <property type="entry name" value="Sigma70_r4_2"/>
    <property type="match status" value="1"/>
</dbReference>
<evidence type="ECO:0000259" key="3">
    <source>
        <dbReference type="Pfam" id="PF08281"/>
    </source>
</evidence>
<dbReference type="InterPro" id="IPR013325">
    <property type="entry name" value="RNA_pol_sigma_r2"/>
</dbReference>